<keyword evidence="2 6" id="KW-0812">Transmembrane</keyword>
<dbReference type="AlphaFoldDB" id="A0A8S1ADM1"/>
<sequence length="506" mass="55916">MFVVVLGAIGFASIVVVFHYPGLQLPDSKQFQLFQTSHPFEQYDIVYRGKFLFERFGKDIGTGSRMPLRWVWGVKAIDNGNHMDPTSKGYLVFDEKFTVSKQNSQLWLAGFCARIKAQPFFQQTLGPLLPNCFIESFKMYMSRRCVDHIDKINRSPCCESSKFPYKKEIFEFCIIKAIESLYQTSRQVFMPGVAGPKFLRSATPPTVAAMVVEFESVVPYSMSYTAMNDFYVQVETWTQQELKNAPPEMQGGWFLSDLQFYDLQKTLASGTVMALGLSASLGFIVLIPATLSLVVSICALAAMIFSATVTIAILVLNGWKLNILESVAISTSAGLAVDFSLHYALSYTNANGVKSARVKYALSASAGPTAAAALTTGFAGIFLLRSNLLPYSQIGSFLALIMVVSWTYATFFLCSLLQLFGCSSLKESLHEERKSVSRVSSVCSGVPNLESHELEHLADSNRTNVTHSHSPSNVSATTVILHDDYENSLNKVLKPSVTNKIVSEND</sequence>
<reference evidence="7 8" key="1">
    <citation type="submission" date="2020-04" db="EMBL/GenBank/DDBJ databases">
        <authorList>
            <person name="Wallbank WR R."/>
            <person name="Pardo Diaz C."/>
            <person name="Kozak K."/>
            <person name="Martin S."/>
            <person name="Jiggins C."/>
            <person name="Moest M."/>
            <person name="Warren A I."/>
            <person name="Byers J.R.P. K."/>
            <person name="Montejo-Kovacevich G."/>
            <person name="Yen C E."/>
        </authorList>
    </citation>
    <scope>NUCLEOTIDE SEQUENCE [LARGE SCALE GENOMIC DNA]</scope>
</reference>
<feature type="transmembrane region" description="Helical" evidence="6">
    <location>
        <begin position="293"/>
        <end position="316"/>
    </location>
</feature>
<keyword evidence="4 6" id="KW-0472">Membrane</keyword>
<evidence type="ECO:0000256" key="3">
    <source>
        <dbReference type="ARBA" id="ARBA00022989"/>
    </source>
</evidence>
<evidence type="ECO:0000256" key="5">
    <source>
        <dbReference type="ARBA" id="ARBA00023180"/>
    </source>
</evidence>
<dbReference type="PANTHER" id="PTHR45951:SF3">
    <property type="entry name" value="PROTEIN DISPATCHED"/>
    <property type="match status" value="1"/>
</dbReference>
<evidence type="ECO:0000256" key="6">
    <source>
        <dbReference type="SAM" id="Phobius"/>
    </source>
</evidence>
<feature type="transmembrane region" description="Helical" evidence="6">
    <location>
        <begin position="396"/>
        <end position="420"/>
    </location>
</feature>
<feature type="transmembrane region" description="Helical" evidence="6">
    <location>
        <begin position="323"/>
        <end position="345"/>
    </location>
</feature>
<dbReference type="GO" id="GO:0022857">
    <property type="term" value="F:transmembrane transporter activity"/>
    <property type="evidence" value="ECO:0007669"/>
    <property type="project" value="TreeGrafter"/>
</dbReference>
<dbReference type="Proteomes" id="UP000494256">
    <property type="component" value="Unassembled WGS sequence"/>
</dbReference>
<evidence type="ECO:0000313" key="7">
    <source>
        <dbReference type="EMBL" id="CAB3243027.1"/>
    </source>
</evidence>
<proteinExistence type="predicted"/>
<gene>
    <name evidence="7" type="ORF">APLA_LOCUS10196</name>
</gene>
<comment type="caution">
    <text evidence="7">The sequence shown here is derived from an EMBL/GenBank/DDBJ whole genome shotgun (WGS) entry which is preliminary data.</text>
</comment>
<dbReference type="GO" id="GO:0007224">
    <property type="term" value="P:smoothened signaling pathway"/>
    <property type="evidence" value="ECO:0007669"/>
    <property type="project" value="TreeGrafter"/>
</dbReference>
<evidence type="ECO:0000313" key="8">
    <source>
        <dbReference type="Proteomes" id="UP000494256"/>
    </source>
</evidence>
<comment type="subcellular location">
    <subcellularLocation>
        <location evidence="1">Membrane</location>
        <topology evidence="1">Multi-pass membrane protein</topology>
    </subcellularLocation>
</comment>
<dbReference type="SUPFAM" id="SSF82866">
    <property type="entry name" value="Multidrug efflux transporter AcrB transmembrane domain"/>
    <property type="match status" value="1"/>
</dbReference>
<organism evidence="7 8">
    <name type="scientific">Arctia plantaginis</name>
    <name type="common">Wood tiger moth</name>
    <name type="synonym">Phalaena plantaginis</name>
    <dbReference type="NCBI Taxonomy" id="874455"/>
    <lineage>
        <taxon>Eukaryota</taxon>
        <taxon>Metazoa</taxon>
        <taxon>Ecdysozoa</taxon>
        <taxon>Arthropoda</taxon>
        <taxon>Hexapoda</taxon>
        <taxon>Insecta</taxon>
        <taxon>Pterygota</taxon>
        <taxon>Neoptera</taxon>
        <taxon>Endopterygota</taxon>
        <taxon>Lepidoptera</taxon>
        <taxon>Glossata</taxon>
        <taxon>Ditrysia</taxon>
        <taxon>Noctuoidea</taxon>
        <taxon>Erebidae</taxon>
        <taxon>Arctiinae</taxon>
        <taxon>Arctia</taxon>
    </lineage>
</organism>
<dbReference type="InterPro" id="IPR052081">
    <property type="entry name" value="Dispatched_Hh_regulator"/>
</dbReference>
<evidence type="ECO:0000256" key="4">
    <source>
        <dbReference type="ARBA" id="ARBA00023136"/>
    </source>
</evidence>
<feature type="transmembrane region" description="Helical" evidence="6">
    <location>
        <begin position="365"/>
        <end position="384"/>
    </location>
</feature>
<dbReference type="GO" id="GO:0016020">
    <property type="term" value="C:membrane"/>
    <property type="evidence" value="ECO:0007669"/>
    <property type="project" value="UniProtKB-SubCell"/>
</dbReference>
<name>A0A8S1ADM1_ARCPL</name>
<feature type="transmembrane region" description="Helical" evidence="6">
    <location>
        <begin position="267"/>
        <end position="287"/>
    </location>
</feature>
<dbReference type="PANTHER" id="PTHR45951">
    <property type="entry name" value="PROTEIN DISPATCHED-RELATED"/>
    <property type="match status" value="1"/>
</dbReference>
<keyword evidence="5" id="KW-0325">Glycoprotein</keyword>
<accession>A0A8S1ADM1</accession>
<feature type="transmembrane region" description="Helical" evidence="6">
    <location>
        <begin position="6"/>
        <end position="23"/>
    </location>
</feature>
<protein>
    <submittedName>
        <fullName evidence="7">Uncharacterized protein</fullName>
    </submittedName>
</protein>
<evidence type="ECO:0000256" key="2">
    <source>
        <dbReference type="ARBA" id="ARBA00022692"/>
    </source>
</evidence>
<dbReference type="OrthoDB" id="5975154at2759"/>
<evidence type="ECO:0000256" key="1">
    <source>
        <dbReference type="ARBA" id="ARBA00004141"/>
    </source>
</evidence>
<dbReference type="EMBL" id="CADEBD010000314">
    <property type="protein sequence ID" value="CAB3243027.1"/>
    <property type="molecule type" value="Genomic_DNA"/>
</dbReference>
<keyword evidence="3 6" id="KW-1133">Transmembrane helix</keyword>
<dbReference type="Gene3D" id="1.20.1640.10">
    <property type="entry name" value="Multidrug efflux transporter AcrB transmembrane domain"/>
    <property type="match status" value="1"/>
</dbReference>